<dbReference type="SUPFAM" id="SSF52540">
    <property type="entry name" value="P-loop containing nucleoside triphosphate hydrolases"/>
    <property type="match status" value="1"/>
</dbReference>
<keyword evidence="3" id="KW-0347">Helicase</keyword>
<evidence type="ECO:0000256" key="3">
    <source>
        <dbReference type="ARBA" id="ARBA00022806"/>
    </source>
</evidence>
<dbReference type="GO" id="GO:0043139">
    <property type="term" value="F:5'-3' DNA helicase activity"/>
    <property type="evidence" value="ECO:0007669"/>
    <property type="project" value="TreeGrafter"/>
</dbReference>
<dbReference type="CDD" id="cd18808">
    <property type="entry name" value="SF1_C_Upf1"/>
    <property type="match status" value="1"/>
</dbReference>
<sequence length="195" mass="22003">MNQAEAEKVIHIIESVLAAGCSAEDVGVVTPYMAQVRLLRSLWKARCQDLAKGSKKAKSHFKNPRILEIASVDNFQGREKELIVFSAVRNNSSGRVGFLADWRRLNVMLTRARRGLVIVGNAFTLSKDSNWSNWLEWCRRHRVVVDKEAWHAVVRAAKKAAPKRVKPLVHHLFDFEQAERDTEIGIGIGGGRVEH</sequence>
<keyword evidence="7" id="KW-1185">Reference proteome</keyword>
<evidence type="ECO:0000256" key="1">
    <source>
        <dbReference type="ARBA" id="ARBA00022741"/>
    </source>
</evidence>
<dbReference type="PANTHER" id="PTHR43788:SF13">
    <property type="entry name" value="REGULATOR OF NONSENSE TRANSCRIPTS 1"/>
    <property type="match status" value="1"/>
</dbReference>
<evidence type="ECO:0000313" key="7">
    <source>
        <dbReference type="Proteomes" id="UP001178507"/>
    </source>
</evidence>
<dbReference type="InterPro" id="IPR047187">
    <property type="entry name" value="SF1_C_Upf1"/>
</dbReference>
<evidence type="ECO:0000256" key="2">
    <source>
        <dbReference type="ARBA" id="ARBA00022801"/>
    </source>
</evidence>
<evidence type="ECO:0000259" key="5">
    <source>
        <dbReference type="Pfam" id="PF13087"/>
    </source>
</evidence>
<dbReference type="PANTHER" id="PTHR43788">
    <property type="entry name" value="DNA2/NAM7 HELICASE FAMILY MEMBER"/>
    <property type="match status" value="1"/>
</dbReference>
<keyword evidence="4" id="KW-0067">ATP-binding</keyword>
<keyword evidence="1" id="KW-0547">Nucleotide-binding</keyword>
<dbReference type="Pfam" id="PF13087">
    <property type="entry name" value="AAA_12"/>
    <property type="match status" value="1"/>
</dbReference>
<dbReference type="GO" id="GO:0005524">
    <property type="term" value="F:ATP binding"/>
    <property type="evidence" value="ECO:0007669"/>
    <property type="project" value="UniProtKB-KW"/>
</dbReference>
<evidence type="ECO:0000256" key="4">
    <source>
        <dbReference type="ARBA" id="ARBA00022840"/>
    </source>
</evidence>
<dbReference type="InterPro" id="IPR027417">
    <property type="entry name" value="P-loop_NTPase"/>
</dbReference>
<dbReference type="InterPro" id="IPR050534">
    <property type="entry name" value="Coronavir_polyprotein_1ab"/>
</dbReference>
<protein>
    <recommendedName>
        <fullName evidence="5">DNA2/NAM7 helicase-like C-terminal domain-containing protein</fullName>
    </recommendedName>
</protein>
<proteinExistence type="predicted"/>
<organism evidence="6 7">
    <name type="scientific">Effrenium voratum</name>
    <dbReference type="NCBI Taxonomy" id="2562239"/>
    <lineage>
        <taxon>Eukaryota</taxon>
        <taxon>Sar</taxon>
        <taxon>Alveolata</taxon>
        <taxon>Dinophyceae</taxon>
        <taxon>Suessiales</taxon>
        <taxon>Symbiodiniaceae</taxon>
        <taxon>Effrenium</taxon>
    </lineage>
</organism>
<comment type="caution">
    <text evidence="6">The sequence shown here is derived from an EMBL/GenBank/DDBJ whole genome shotgun (WGS) entry which is preliminary data.</text>
</comment>
<name>A0AA36I090_9DINO</name>
<dbReference type="EMBL" id="CAUJNA010000558">
    <property type="protein sequence ID" value="CAJ1378650.1"/>
    <property type="molecule type" value="Genomic_DNA"/>
</dbReference>
<feature type="domain" description="DNA2/NAM7 helicase-like C-terminal" evidence="5">
    <location>
        <begin position="1"/>
        <end position="122"/>
    </location>
</feature>
<reference evidence="6" key="1">
    <citation type="submission" date="2023-08" db="EMBL/GenBank/DDBJ databases">
        <authorList>
            <person name="Chen Y."/>
            <person name="Shah S."/>
            <person name="Dougan E. K."/>
            <person name="Thang M."/>
            <person name="Chan C."/>
        </authorList>
    </citation>
    <scope>NUCLEOTIDE SEQUENCE</scope>
</reference>
<accession>A0AA36I090</accession>
<dbReference type="InterPro" id="IPR041679">
    <property type="entry name" value="DNA2/NAM7-like_C"/>
</dbReference>
<dbReference type="Proteomes" id="UP001178507">
    <property type="component" value="Unassembled WGS sequence"/>
</dbReference>
<dbReference type="GO" id="GO:0016787">
    <property type="term" value="F:hydrolase activity"/>
    <property type="evidence" value="ECO:0007669"/>
    <property type="project" value="UniProtKB-KW"/>
</dbReference>
<dbReference type="AlphaFoldDB" id="A0AA36I090"/>
<keyword evidence="2" id="KW-0378">Hydrolase</keyword>
<gene>
    <name evidence="6" type="ORF">EVOR1521_LOCUS7140</name>
</gene>
<evidence type="ECO:0000313" key="6">
    <source>
        <dbReference type="EMBL" id="CAJ1378650.1"/>
    </source>
</evidence>
<dbReference type="Gene3D" id="3.40.50.300">
    <property type="entry name" value="P-loop containing nucleotide triphosphate hydrolases"/>
    <property type="match status" value="1"/>
</dbReference>